<evidence type="ECO:0000313" key="14">
    <source>
        <dbReference type="Proteomes" id="UP000548978"/>
    </source>
</evidence>
<evidence type="ECO:0000256" key="2">
    <source>
        <dbReference type="ARBA" id="ARBA00009984"/>
    </source>
</evidence>
<dbReference type="InterPro" id="IPR000983">
    <property type="entry name" value="Bac_GSPG_pilin"/>
</dbReference>
<dbReference type="Pfam" id="PF07963">
    <property type="entry name" value="N_methyl"/>
    <property type="match status" value="1"/>
</dbReference>
<dbReference type="Gene3D" id="3.30.700.10">
    <property type="entry name" value="Glycoprotein, Type 4 Pilin"/>
    <property type="match status" value="1"/>
</dbReference>
<protein>
    <recommendedName>
        <fullName evidence="3">Type II secretion system core protein G</fullName>
    </recommendedName>
</protein>
<feature type="domain" description="Type II secretion system protein GspG C-terminal" evidence="12">
    <location>
        <begin position="25"/>
        <end position="135"/>
    </location>
</feature>
<keyword evidence="14" id="KW-1185">Reference proteome</keyword>
<dbReference type="InterPro" id="IPR013545">
    <property type="entry name" value="T2SS_protein-GspG_C"/>
</dbReference>
<evidence type="ECO:0000256" key="9">
    <source>
        <dbReference type="ARBA" id="ARBA00023136"/>
    </source>
</evidence>
<dbReference type="Pfam" id="PF08334">
    <property type="entry name" value="T2SSG"/>
    <property type="match status" value="1"/>
</dbReference>
<comment type="similarity">
    <text evidence="2">Belongs to the GSP G family.</text>
</comment>
<keyword evidence="6" id="KW-0997">Cell inner membrane</keyword>
<dbReference type="AlphaFoldDB" id="A0A7W9A3S2"/>
<evidence type="ECO:0000313" key="13">
    <source>
        <dbReference type="EMBL" id="MBB5660677.1"/>
    </source>
</evidence>
<accession>A0A7W9A3S2</accession>
<evidence type="ECO:0000256" key="6">
    <source>
        <dbReference type="ARBA" id="ARBA00022519"/>
    </source>
</evidence>
<keyword evidence="5" id="KW-0488">Methylation</keyword>
<dbReference type="GO" id="GO:0015627">
    <property type="term" value="C:type II protein secretion system complex"/>
    <property type="evidence" value="ECO:0007669"/>
    <property type="project" value="InterPro"/>
</dbReference>
<dbReference type="InterPro" id="IPR045584">
    <property type="entry name" value="Pilin-like"/>
</dbReference>
<dbReference type="SUPFAM" id="SSF54523">
    <property type="entry name" value="Pili subunits"/>
    <property type="match status" value="1"/>
</dbReference>
<dbReference type="PANTHER" id="PTHR30093">
    <property type="entry name" value="GENERAL SECRETION PATHWAY PROTEIN G"/>
    <property type="match status" value="1"/>
</dbReference>
<sequence length="137" mass="14886">MGFTLVEMMVTIVIIGLLATVVVINVLPSQDKAMVGKARADLATLENALEQYRLDMLTFPTTGEGLSALTAVPSGSPRADRYRTGGYIRRLPEDPWGNAYQYRRESEHGQTFDVFSYGADGKPGGEGNDADIGNWQG</sequence>
<evidence type="ECO:0000256" key="8">
    <source>
        <dbReference type="ARBA" id="ARBA00022989"/>
    </source>
</evidence>
<comment type="caution">
    <text evidence="13">The sequence shown here is derived from an EMBL/GenBank/DDBJ whole genome shotgun (WGS) entry which is preliminary data.</text>
</comment>
<evidence type="ECO:0000259" key="12">
    <source>
        <dbReference type="Pfam" id="PF08334"/>
    </source>
</evidence>
<dbReference type="OrthoDB" id="9795612at2"/>
<dbReference type="Proteomes" id="UP000548978">
    <property type="component" value="Unassembled WGS sequence"/>
</dbReference>
<dbReference type="InterPro" id="IPR010054">
    <property type="entry name" value="Type2_sec_GspG"/>
</dbReference>
<evidence type="ECO:0000256" key="3">
    <source>
        <dbReference type="ARBA" id="ARBA00020042"/>
    </source>
</evidence>
<keyword evidence="4" id="KW-1003">Cell membrane</keyword>
<name>A0A7W9A3S2_9CAUL</name>
<evidence type="ECO:0000256" key="11">
    <source>
        <dbReference type="SAM" id="Phobius"/>
    </source>
</evidence>
<keyword evidence="8 11" id="KW-1133">Transmembrane helix</keyword>
<dbReference type="EMBL" id="JACIJB010000004">
    <property type="protein sequence ID" value="MBB5660677.1"/>
    <property type="molecule type" value="Genomic_DNA"/>
</dbReference>
<dbReference type="RefSeq" id="WP_123287785.1">
    <property type="nucleotide sequence ID" value="NZ_JACIJB010000004.1"/>
</dbReference>
<dbReference type="InterPro" id="IPR012902">
    <property type="entry name" value="N_methyl_site"/>
</dbReference>
<dbReference type="NCBIfam" id="TIGR01710">
    <property type="entry name" value="typeII_sec_gspG"/>
    <property type="match status" value="1"/>
</dbReference>
<evidence type="ECO:0000256" key="1">
    <source>
        <dbReference type="ARBA" id="ARBA00004377"/>
    </source>
</evidence>
<evidence type="ECO:0000256" key="10">
    <source>
        <dbReference type="SAM" id="MobiDB-lite"/>
    </source>
</evidence>
<dbReference type="NCBIfam" id="TIGR02532">
    <property type="entry name" value="IV_pilin_GFxxxE"/>
    <property type="match status" value="1"/>
</dbReference>
<feature type="transmembrane region" description="Helical" evidence="11">
    <location>
        <begin position="6"/>
        <end position="27"/>
    </location>
</feature>
<evidence type="ECO:0000256" key="5">
    <source>
        <dbReference type="ARBA" id="ARBA00022481"/>
    </source>
</evidence>
<dbReference type="PRINTS" id="PR00813">
    <property type="entry name" value="BCTERIALGSPG"/>
</dbReference>
<gene>
    <name evidence="13" type="ORF">FHS65_001423</name>
</gene>
<dbReference type="GO" id="GO:0015628">
    <property type="term" value="P:protein secretion by the type II secretion system"/>
    <property type="evidence" value="ECO:0007669"/>
    <property type="project" value="InterPro"/>
</dbReference>
<reference evidence="13 14" key="1">
    <citation type="submission" date="2020-08" db="EMBL/GenBank/DDBJ databases">
        <title>Genomic Encyclopedia of Type Strains, Phase IV (KMG-IV): sequencing the most valuable type-strain genomes for metagenomic binning, comparative biology and taxonomic classification.</title>
        <authorList>
            <person name="Goeker M."/>
        </authorList>
    </citation>
    <scope>NUCLEOTIDE SEQUENCE [LARGE SCALE GENOMIC DNA]</scope>
    <source>
        <strain evidence="13 14">DSM 24448</strain>
    </source>
</reference>
<feature type="region of interest" description="Disordered" evidence="10">
    <location>
        <begin position="116"/>
        <end position="137"/>
    </location>
</feature>
<dbReference type="PANTHER" id="PTHR30093:SF44">
    <property type="entry name" value="TYPE II SECRETION SYSTEM CORE PROTEIN G"/>
    <property type="match status" value="1"/>
</dbReference>
<organism evidence="13 14">
    <name type="scientific">Brevundimonas halotolerans</name>
    <dbReference type="NCBI Taxonomy" id="69670"/>
    <lineage>
        <taxon>Bacteria</taxon>
        <taxon>Pseudomonadati</taxon>
        <taxon>Pseudomonadota</taxon>
        <taxon>Alphaproteobacteria</taxon>
        <taxon>Caulobacterales</taxon>
        <taxon>Caulobacteraceae</taxon>
        <taxon>Brevundimonas</taxon>
    </lineage>
</organism>
<evidence type="ECO:0000256" key="4">
    <source>
        <dbReference type="ARBA" id="ARBA00022475"/>
    </source>
</evidence>
<keyword evidence="7 11" id="KW-0812">Transmembrane</keyword>
<comment type="subcellular location">
    <subcellularLocation>
        <location evidence="1">Cell inner membrane</location>
        <topology evidence="1">Single-pass membrane protein</topology>
    </subcellularLocation>
</comment>
<keyword evidence="9 11" id="KW-0472">Membrane</keyword>
<dbReference type="GO" id="GO:0005886">
    <property type="term" value="C:plasma membrane"/>
    <property type="evidence" value="ECO:0007669"/>
    <property type="project" value="UniProtKB-SubCell"/>
</dbReference>
<proteinExistence type="inferred from homology"/>
<evidence type="ECO:0000256" key="7">
    <source>
        <dbReference type="ARBA" id="ARBA00022692"/>
    </source>
</evidence>